<evidence type="ECO:0000313" key="4">
    <source>
        <dbReference type="Proteomes" id="UP000678499"/>
    </source>
</evidence>
<dbReference type="InterPro" id="IPR029045">
    <property type="entry name" value="ClpP/crotonase-like_dom_sf"/>
</dbReference>
<evidence type="ECO:0008006" key="5">
    <source>
        <dbReference type="Google" id="ProtNLM"/>
    </source>
</evidence>
<evidence type="ECO:0000256" key="2">
    <source>
        <dbReference type="RuleBase" id="RU003707"/>
    </source>
</evidence>
<keyword evidence="4" id="KW-1185">Reference proteome</keyword>
<dbReference type="OrthoDB" id="448450at2759"/>
<dbReference type="Gene3D" id="3.90.226.10">
    <property type="entry name" value="2-enoyl-CoA Hydratase, Chain A, domain 1"/>
    <property type="match status" value="1"/>
</dbReference>
<dbReference type="GO" id="GO:0003824">
    <property type="term" value="F:catalytic activity"/>
    <property type="evidence" value="ECO:0007669"/>
    <property type="project" value="InterPro"/>
</dbReference>
<organism evidence="3">
    <name type="scientific">Notodromas monacha</name>
    <dbReference type="NCBI Taxonomy" id="399045"/>
    <lineage>
        <taxon>Eukaryota</taxon>
        <taxon>Metazoa</taxon>
        <taxon>Ecdysozoa</taxon>
        <taxon>Arthropoda</taxon>
        <taxon>Crustacea</taxon>
        <taxon>Oligostraca</taxon>
        <taxon>Ostracoda</taxon>
        <taxon>Podocopa</taxon>
        <taxon>Podocopida</taxon>
        <taxon>Cypridocopina</taxon>
        <taxon>Cypridoidea</taxon>
        <taxon>Cyprididae</taxon>
        <taxon>Notodromas</taxon>
    </lineage>
</organism>
<dbReference type="Proteomes" id="UP000678499">
    <property type="component" value="Unassembled WGS sequence"/>
</dbReference>
<dbReference type="AlphaFoldDB" id="A0A7R9GFE2"/>
<comment type="similarity">
    <text evidence="1 2">Belongs to the enoyl-CoA hydratase/isomerase family.</text>
</comment>
<dbReference type="PANTHER" id="PTHR43802">
    <property type="entry name" value="ENOYL-COA HYDRATASE"/>
    <property type="match status" value="1"/>
</dbReference>
<evidence type="ECO:0000256" key="1">
    <source>
        <dbReference type="ARBA" id="ARBA00005254"/>
    </source>
</evidence>
<gene>
    <name evidence="3" type="ORF">NMOB1V02_LOCUS8116</name>
</gene>
<dbReference type="SUPFAM" id="SSF52096">
    <property type="entry name" value="ClpP/crotonase"/>
    <property type="match status" value="1"/>
</dbReference>
<protein>
    <recommendedName>
        <fullName evidence="5">Enoyl-CoA hydratase</fullName>
    </recommendedName>
</protein>
<dbReference type="InterPro" id="IPR018376">
    <property type="entry name" value="Enoyl-CoA_hyd/isom_CS"/>
</dbReference>
<dbReference type="PROSITE" id="PS00166">
    <property type="entry name" value="ENOYL_COA_HYDRATASE"/>
    <property type="match status" value="1"/>
</dbReference>
<proteinExistence type="inferred from homology"/>
<dbReference type="PANTHER" id="PTHR43802:SF1">
    <property type="entry name" value="IP11341P-RELATED"/>
    <property type="match status" value="1"/>
</dbReference>
<dbReference type="EMBL" id="OA884221">
    <property type="protein sequence ID" value="CAD7280456.1"/>
    <property type="molecule type" value="Genomic_DNA"/>
</dbReference>
<dbReference type="NCBIfam" id="NF006108">
    <property type="entry name" value="PRK08259.1"/>
    <property type="match status" value="1"/>
</dbReference>
<evidence type="ECO:0000313" key="3">
    <source>
        <dbReference type="EMBL" id="CAD7280456.1"/>
    </source>
</evidence>
<dbReference type="EMBL" id="CAJPEX010002184">
    <property type="protein sequence ID" value="CAG0920608.1"/>
    <property type="molecule type" value="Genomic_DNA"/>
</dbReference>
<dbReference type="Gene3D" id="1.10.287.2460">
    <property type="match status" value="1"/>
</dbReference>
<accession>A0A7R9GFE2</accession>
<sequence length="317" mass="34405">MILRNILPIFPRFAGAIFSKRNIRTSAVFKASTVLVEKLGDVVCIGINRPEKRNCVDVSTGKLLREAFEEFDEDPESLVAVLHGVGGNFCAGFDLEELSKSLGNNSVTLDDLLDGPHGLMGPTRMKIKKPVIAAVNGYAVAGGLELALMCDLRVMEENAIVGVFCRRFGVPLIDGGTVRLPAIVGLGRAMDLILTGRAVGCKEALEMGLINRAVAVGTGLGQAVNLARALTKFPMECMKADKMNAYCSILGNEDGMKEKLDAELSRARYVIREESVKGATKFVEEKVGRHGKFSLDTKEAIAQRRTRLGDLNLERHD</sequence>
<name>A0A7R9GFE2_9CRUS</name>
<dbReference type="InterPro" id="IPR001753">
    <property type="entry name" value="Enoyl-CoA_hydra/iso"/>
</dbReference>
<reference evidence="3" key="1">
    <citation type="submission" date="2020-11" db="EMBL/GenBank/DDBJ databases">
        <authorList>
            <person name="Tran Van P."/>
        </authorList>
    </citation>
    <scope>NUCLEOTIDE SEQUENCE</scope>
</reference>
<dbReference type="Pfam" id="PF00378">
    <property type="entry name" value="ECH_1"/>
    <property type="match status" value="1"/>
</dbReference>
<dbReference type="CDD" id="cd06558">
    <property type="entry name" value="crotonase-like"/>
    <property type="match status" value="1"/>
</dbReference>